<dbReference type="GO" id="GO:0005524">
    <property type="term" value="F:ATP binding"/>
    <property type="evidence" value="ECO:0007669"/>
    <property type="project" value="UniProtKB-KW"/>
</dbReference>
<dbReference type="SFLD" id="SFLDG00002">
    <property type="entry name" value="C1.7:_P-type_atpase_like"/>
    <property type="match status" value="1"/>
</dbReference>
<dbReference type="STRING" id="56484.A0A1Y2FI71"/>
<dbReference type="Pfam" id="PF00689">
    <property type="entry name" value="Cation_ATPase_C"/>
    <property type="match status" value="1"/>
</dbReference>
<dbReference type="FunFam" id="3.40.50.1000:FF:000047">
    <property type="entry name" value="Sodium P-type ATPase"/>
    <property type="match status" value="1"/>
</dbReference>
<feature type="transmembrane region" description="Helical" evidence="23">
    <location>
        <begin position="293"/>
        <end position="314"/>
    </location>
</feature>
<keyword evidence="14" id="KW-0915">Sodium</keyword>
<gene>
    <name evidence="25" type="ORF">BCR37DRAFT_346209</name>
</gene>
<dbReference type="OrthoDB" id="3352408at2759"/>
<protein>
    <recommendedName>
        <fullName evidence="19">P-type Na(+) transporter</fullName>
        <ecNumber evidence="19">7.2.2.3</ecNumber>
    </recommendedName>
</protein>
<keyword evidence="16 23" id="KW-0472">Membrane</keyword>
<dbReference type="Gene3D" id="3.40.1110.10">
    <property type="entry name" value="Calcium-transporting ATPase, cytoplasmic domain N"/>
    <property type="match status" value="1"/>
</dbReference>
<dbReference type="InterPro" id="IPR001757">
    <property type="entry name" value="P_typ_ATPase"/>
</dbReference>
<keyword evidence="6 23" id="KW-0812">Transmembrane</keyword>
<evidence type="ECO:0000313" key="25">
    <source>
        <dbReference type="EMBL" id="ORY83651.1"/>
    </source>
</evidence>
<feature type="transmembrane region" description="Helical" evidence="23">
    <location>
        <begin position="320"/>
        <end position="344"/>
    </location>
</feature>
<evidence type="ECO:0000256" key="6">
    <source>
        <dbReference type="ARBA" id="ARBA00022692"/>
    </source>
</evidence>
<sequence length="1063" mass="116228">MSTGAPSSTGYELSKLPFLLSFKDVNEQIKTNLDSGLSKAEVDSRLKVFGKNELEGDNGVSLGAVILGQVVNSMVLVLIIAMVVSFAVKDWISGGVIAAVIAINIVVGTYQEYQAAKTMDSLKSLGTPSAHCIRDGQDATVPSQDVVPGDIVIIKTGDTVPADLRLFETMNLETDEALLTGEALPVAKDEHVIYDSDETPVGDRLNLVFSSSTVTKGRGKGIVIATGMKTEIGGIAASMRDKPRKVRKPKTREDGTIAWYSWPIAYGLSLGDIVGRFLGVNVGTPLQRKLSQLAVLLFFVAVVFAVVVEAANAFDDQADVVVYAVATGVAMIPASLVVVLTITMSVGTQIMVKRNVIVRNLDSLEALGGVTDVCSDKTGTLTQGKMIVKRAWIPSTGTFSVGPSDNPIDPTQGSVTRSDKAPSDMDNKISEKIESDESNALDMEKPEGLEHFLNIGALCNLAQIKKNDEGVYKATGDPTEIAIQVFAHRFDWGRPRWVSGDQPKWHEVAEFPFDSDVKRMSVVYRNNETEQHSVFAKGAVERVLETCTTALSAEGSVDFDEDFKERTLKNMEALASQGLRVLALAQRPFESSGVDFDKLERAEVEKDLQFIGLVGLYDPPREQSGPAVRKCHKAGINVHMLTGDHPGTARAIAIQVSILPKKMSSMPADVVSAMVMTGAQFDRLSEDEIDNLPVLPLVIARCAPQTKVRMIEALHRRKAFAAMTGDGVNDSPSLKRADVGIAMGMNGSDVAKDASDIVLSDDNFASILNAIEEGRRIFDNIKKFVLHLLAGNIGQALTLLIGLVFLDQQDRSVFPLSPVEILWIIMITSSFPAMGLGMEEATPDVMDREPHDTKTGVFTWEVILDMFVYGFIIGALCVVSFVIVVYGWFDGFLGLGGAQNCNAGYNFGCEAVFRGRTTVFVIMTWGLLLLAFEMIDMRRSAFALKPRRGRNAFVAIGQDWYKNRFLFWSVILGAISVVPVIYIPVINTDAFRHTGIGWEWGLCFAFSILYIACMEAWKWGKRIYYRRKAARAQDGEQEAGQEKHFQRYISMSRSEYTSRATTQ</sequence>
<dbReference type="InterPro" id="IPR023299">
    <property type="entry name" value="ATPase_P-typ_cyto_dom_N"/>
</dbReference>
<keyword evidence="17" id="KW-0739">Sodium transport</keyword>
<dbReference type="GO" id="GO:0006813">
    <property type="term" value="P:potassium ion transport"/>
    <property type="evidence" value="ECO:0007669"/>
    <property type="project" value="UniProtKB-KW"/>
</dbReference>
<dbReference type="InterPro" id="IPR018303">
    <property type="entry name" value="ATPase_P-typ_P_site"/>
</dbReference>
<dbReference type="Gene3D" id="2.70.150.10">
    <property type="entry name" value="Calcium-transporting ATPase, cytoplasmic transduction domain A"/>
    <property type="match status" value="1"/>
</dbReference>
<dbReference type="Pfam" id="PF00690">
    <property type="entry name" value="Cation_ATPase_N"/>
    <property type="match status" value="1"/>
</dbReference>
<feature type="transmembrane region" description="Helical" evidence="23">
    <location>
        <begin position="784"/>
        <end position="806"/>
    </location>
</feature>
<feature type="transmembrane region" description="Helical" evidence="23">
    <location>
        <begin position="998"/>
        <end position="1017"/>
    </location>
</feature>
<dbReference type="OMA" id="NGQEYSM"/>
<keyword evidence="11" id="KW-0630">Potassium</keyword>
<dbReference type="GO" id="GO:0008554">
    <property type="term" value="F:P-type sodium transporter activity"/>
    <property type="evidence" value="ECO:0007669"/>
    <property type="project" value="UniProtKB-EC"/>
</dbReference>
<feature type="domain" description="Cation-transporting P-type ATPase N-terminal" evidence="24">
    <location>
        <begin position="16"/>
        <end position="90"/>
    </location>
</feature>
<evidence type="ECO:0000256" key="20">
    <source>
        <dbReference type="ARBA" id="ARBA00048599"/>
    </source>
</evidence>
<comment type="catalytic activity">
    <reaction evidence="21">
        <text>Na(+)(in) + ATP + H2O = Na(+)(out) + ADP + phosphate + H(+)</text>
        <dbReference type="Rhea" id="RHEA:14633"/>
        <dbReference type="ChEBI" id="CHEBI:15377"/>
        <dbReference type="ChEBI" id="CHEBI:15378"/>
        <dbReference type="ChEBI" id="CHEBI:29101"/>
        <dbReference type="ChEBI" id="CHEBI:30616"/>
        <dbReference type="ChEBI" id="CHEBI:43474"/>
        <dbReference type="ChEBI" id="CHEBI:456216"/>
        <dbReference type="EC" id="7.2.2.3"/>
    </reaction>
    <physiologicalReaction direction="left-to-right" evidence="21">
        <dbReference type="Rhea" id="RHEA:14634"/>
    </physiologicalReaction>
</comment>
<proteinExistence type="inferred from homology"/>
<feature type="transmembrane region" description="Helical" evidence="23">
    <location>
        <begin position="965"/>
        <end position="986"/>
    </location>
</feature>
<evidence type="ECO:0000256" key="15">
    <source>
        <dbReference type="ARBA" id="ARBA00023065"/>
    </source>
</evidence>
<evidence type="ECO:0000256" key="19">
    <source>
        <dbReference type="ARBA" id="ARBA00035029"/>
    </source>
</evidence>
<keyword evidence="7" id="KW-0479">Metal-binding</keyword>
<dbReference type="Gene3D" id="1.20.1110.10">
    <property type="entry name" value="Calcium-transporting ATPase, transmembrane domain"/>
    <property type="match status" value="3"/>
</dbReference>
<dbReference type="InterPro" id="IPR008250">
    <property type="entry name" value="ATPase_P-typ_transduc_dom_A_sf"/>
</dbReference>
<feature type="transmembrane region" description="Helical" evidence="23">
    <location>
        <begin position="867"/>
        <end position="889"/>
    </location>
</feature>
<comment type="similarity">
    <text evidence="18">Belongs to the cation transport ATPase (P-type) (TC 3.A.3) family. Type IID subfamily.</text>
</comment>
<dbReference type="Pfam" id="PF13246">
    <property type="entry name" value="Cation_ATPase"/>
    <property type="match status" value="1"/>
</dbReference>
<feature type="transmembrane region" description="Helical" evidence="23">
    <location>
        <begin position="821"/>
        <end position="838"/>
    </location>
</feature>
<evidence type="ECO:0000256" key="22">
    <source>
        <dbReference type="SAM" id="MobiDB-lite"/>
    </source>
</evidence>
<evidence type="ECO:0000256" key="16">
    <source>
        <dbReference type="ARBA" id="ARBA00023136"/>
    </source>
</evidence>
<dbReference type="InterPro" id="IPR059000">
    <property type="entry name" value="ATPase_P-type_domA"/>
</dbReference>
<keyword evidence="12" id="KW-1278">Translocase</keyword>
<keyword evidence="4" id="KW-1003">Cell membrane</keyword>
<keyword evidence="15" id="KW-0406">Ion transport</keyword>
<dbReference type="AlphaFoldDB" id="A0A1Y2FI71"/>
<dbReference type="Pfam" id="PF00122">
    <property type="entry name" value="E1-E2_ATPase"/>
    <property type="match status" value="1"/>
</dbReference>
<dbReference type="SUPFAM" id="SSF81653">
    <property type="entry name" value="Calcium ATPase, transduction domain A"/>
    <property type="match status" value="1"/>
</dbReference>
<keyword evidence="10" id="KW-0460">Magnesium</keyword>
<evidence type="ECO:0000256" key="21">
    <source>
        <dbReference type="ARBA" id="ARBA00049499"/>
    </source>
</evidence>
<keyword evidence="3" id="KW-0813">Transport</keyword>
<dbReference type="PROSITE" id="PS00154">
    <property type="entry name" value="ATPASE_E1_E2"/>
    <property type="match status" value="1"/>
</dbReference>
<feature type="compositionally biased region" description="Polar residues" evidence="22">
    <location>
        <begin position="400"/>
        <end position="416"/>
    </location>
</feature>
<dbReference type="NCBIfam" id="TIGR01494">
    <property type="entry name" value="ATPase_P-type"/>
    <property type="match status" value="3"/>
</dbReference>
<dbReference type="InterPro" id="IPR006414">
    <property type="entry name" value="P-type_ATPase_IID"/>
</dbReference>
<evidence type="ECO:0000256" key="17">
    <source>
        <dbReference type="ARBA" id="ARBA00023201"/>
    </source>
</evidence>
<evidence type="ECO:0000256" key="12">
    <source>
        <dbReference type="ARBA" id="ARBA00022967"/>
    </source>
</evidence>
<feature type="transmembrane region" description="Helical" evidence="23">
    <location>
        <begin position="91"/>
        <end position="110"/>
    </location>
</feature>
<comment type="catalytic activity">
    <reaction evidence="20">
        <text>K(+)(in) + ATP + H2O = K(+)(out) + ADP + phosphate + H(+)</text>
        <dbReference type="Rhea" id="RHEA:75815"/>
        <dbReference type="ChEBI" id="CHEBI:15377"/>
        <dbReference type="ChEBI" id="CHEBI:15378"/>
        <dbReference type="ChEBI" id="CHEBI:29103"/>
        <dbReference type="ChEBI" id="CHEBI:30616"/>
        <dbReference type="ChEBI" id="CHEBI:43474"/>
        <dbReference type="ChEBI" id="CHEBI:456216"/>
    </reaction>
</comment>
<dbReference type="SMART" id="SM00831">
    <property type="entry name" value="Cation_ATPase_N"/>
    <property type="match status" value="1"/>
</dbReference>
<evidence type="ECO:0000256" key="10">
    <source>
        <dbReference type="ARBA" id="ARBA00022842"/>
    </source>
</evidence>
<evidence type="ECO:0000256" key="8">
    <source>
        <dbReference type="ARBA" id="ARBA00022741"/>
    </source>
</evidence>
<keyword evidence="13 23" id="KW-1133">Transmembrane helix</keyword>
<feature type="transmembrane region" description="Helical" evidence="23">
    <location>
        <begin position="917"/>
        <end position="935"/>
    </location>
</feature>
<dbReference type="InterPro" id="IPR006068">
    <property type="entry name" value="ATPase_P-typ_cation-transptr_C"/>
</dbReference>
<keyword evidence="8" id="KW-0547">Nucleotide-binding</keyword>
<dbReference type="RefSeq" id="XP_040725946.1">
    <property type="nucleotide sequence ID" value="XM_040867676.1"/>
</dbReference>
<evidence type="ECO:0000256" key="23">
    <source>
        <dbReference type="SAM" id="Phobius"/>
    </source>
</evidence>
<evidence type="ECO:0000256" key="18">
    <source>
        <dbReference type="ARBA" id="ARBA00035017"/>
    </source>
</evidence>
<dbReference type="GO" id="GO:0046872">
    <property type="term" value="F:metal ion binding"/>
    <property type="evidence" value="ECO:0007669"/>
    <property type="project" value="UniProtKB-KW"/>
</dbReference>
<evidence type="ECO:0000256" key="13">
    <source>
        <dbReference type="ARBA" id="ARBA00022989"/>
    </source>
</evidence>
<evidence type="ECO:0000256" key="4">
    <source>
        <dbReference type="ARBA" id="ARBA00022475"/>
    </source>
</evidence>
<dbReference type="FunFam" id="1.20.1110.10:FF:000015">
    <property type="entry name" value="Sodium ion P-type ATPase"/>
    <property type="match status" value="1"/>
</dbReference>
<dbReference type="FunFam" id="2.70.150.10:FF:000016">
    <property type="entry name" value="Calcium-transporting P-type ATPase putative"/>
    <property type="match status" value="1"/>
</dbReference>
<dbReference type="InterPro" id="IPR044492">
    <property type="entry name" value="P_typ_ATPase_HD_dom"/>
</dbReference>
<evidence type="ECO:0000256" key="7">
    <source>
        <dbReference type="ARBA" id="ARBA00022723"/>
    </source>
</evidence>
<reference evidence="25 26" key="1">
    <citation type="submission" date="2016-07" db="EMBL/GenBank/DDBJ databases">
        <title>Pervasive Adenine N6-methylation of Active Genes in Fungi.</title>
        <authorList>
            <consortium name="DOE Joint Genome Institute"/>
            <person name="Mondo S.J."/>
            <person name="Dannebaum R.O."/>
            <person name="Kuo R.C."/>
            <person name="Labutti K."/>
            <person name="Haridas S."/>
            <person name="Kuo A."/>
            <person name="Salamov A."/>
            <person name="Ahrendt S.R."/>
            <person name="Lipzen A."/>
            <person name="Sullivan W."/>
            <person name="Andreopoulos W.B."/>
            <person name="Clum A."/>
            <person name="Lindquist E."/>
            <person name="Daum C."/>
            <person name="Ramamoorthy G.K."/>
            <person name="Gryganskyi A."/>
            <person name="Culley D."/>
            <person name="Magnuson J.K."/>
            <person name="James T.Y."/>
            <person name="O'Malley M.A."/>
            <person name="Stajich J.E."/>
            <person name="Spatafora J.W."/>
            <person name="Visel A."/>
            <person name="Grigoriev I.V."/>
        </authorList>
    </citation>
    <scope>NUCLEOTIDE SEQUENCE [LARGE SCALE GENOMIC DNA]</scope>
    <source>
        <strain evidence="25 26">12-1054</strain>
    </source>
</reference>
<evidence type="ECO:0000256" key="1">
    <source>
        <dbReference type="ARBA" id="ARBA00001946"/>
    </source>
</evidence>
<comment type="caution">
    <text evidence="25">The sequence shown here is derived from an EMBL/GenBank/DDBJ whole genome shotgun (WGS) entry which is preliminary data.</text>
</comment>
<dbReference type="PANTHER" id="PTHR42861">
    <property type="entry name" value="CALCIUM-TRANSPORTING ATPASE"/>
    <property type="match status" value="1"/>
</dbReference>
<comment type="subcellular location">
    <subcellularLocation>
        <location evidence="2">Cell membrane</location>
        <topology evidence="2">Multi-pass membrane protein</topology>
    </subcellularLocation>
</comment>
<feature type="region of interest" description="Disordered" evidence="22">
    <location>
        <begin position="400"/>
        <end position="426"/>
    </location>
</feature>
<dbReference type="NCBIfam" id="TIGR01523">
    <property type="entry name" value="ATPase-IID_K-Na"/>
    <property type="match status" value="1"/>
</dbReference>
<name>A0A1Y2FI71_PROLT</name>
<evidence type="ECO:0000256" key="9">
    <source>
        <dbReference type="ARBA" id="ARBA00022840"/>
    </source>
</evidence>
<evidence type="ECO:0000256" key="3">
    <source>
        <dbReference type="ARBA" id="ARBA00022448"/>
    </source>
</evidence>
<keyword evidence="9" id="KW-0067">ATP-binding</keyword>
<dbReference type="FunFam" id="3.40.1110.10:FF:000039">
    <property type="entry name" value="Sodium P-type ATPase"/>
    <property type="match status" value="1"/>
</dbReference>
<dbReference type="GeneID" id="63784275"/>
<keyword evidence="5" id="KW-0633">Potassium transport</keyword>
<evidence type="ECO:0000313" key="26">
    <source>
        <dbReference type="Proteomes" id="UP000193685"/>
    </source>
</evidence>
<dbReference type="SFLD" id="SFLDF00027">
    <property type="entry name" value="p-type_atpase"/>
    <property type="match status" value="1"/>
</dbReference>
<dbReference type="PRINTS" id="PR00119">
    <property type="entry name" value="CATATPASE"/>
</dbReference>
<feature type="compositionally biased region" description="Basic and acidic residues" evidence="22">
    <location>
        <begin position="417"/>
        <end position="426"/>
    </location>
</feature>
<dbReference type="GO" id="GO:0016887">
    <property type="term" value="F:ATP hydrolysis activity"/>
    <property type="evidence" value="ECO:0007669"/>
    <property type="project" value="InterPro"/>
</dbReference>
<feature type="transmembrane region" description="Helical" evidence="23">
    <location>
        <begin position="60"/>
        <end position="85"/>
    </location>
</feature>
<evidence type="ECO:0000256" key="14">
    <source>
        <dbReference type="ARBA" id="ARBA00023053"/>
    </source>
</evidence>
<dbReference type="InterPro" id="IPR036412">
    <property type="entry name" value="HAD-like_sf"/>
</dbReference>
<accession>A0A1Y2FI71</accession>
<evidence type="ECO:0000256" key="11">
    <source>
        <dbReference type="ARBA" id="ARBA00022958"/>
    </source>
</evidence>
<organism evidence="25 26">
    <name type="scientific">Protomyces lactucae-debilis</name>
    <dbReference type="NCBI Taxonomy" id="2754530"/>
    <lineage>
        <taxon>Eukaryota</taxon>
        <taxon>Fungi</taxon>
        <taxon>Dikarya</taxon>
        <taxon>Ascomycota</taxon>
        <taxon>Taphrinomycotina</taxon>
        <taxon>Taphrinomycetes</taxon>
        <taxon>Taphrinales</taxon>
        <taxon>Protomycetaceae</taxon>
        <taxon>Protomyces</taxon>
    </lineage>
</organism>
<dbReference type="SUPFAM" id="SSF56784">
    <property type="entry name" value="HAD-like"/>
    <property type="match status" value="1"/>
</dbReference>
<keyword evidence="26" id="KW-1185">Reference proteome</keyword>
<dbReference type="SUPFAM" id="SSF81665">
    <property type="entry name" value="Calcium ATPase, transmembrane domain M"/>
    <property type="match status" value="1"/>
</dbReference>
<dbReference type="InterPro" id="IPR004014">
    <property type="entry name" value="ATPase_P-typ_cation-transptr_N"/>
</dbReference>
<evidence type="ECO:0000256" key="2">
    <source>
        <dbReference type="ARBA" id="ARBA00004651"/>
    </source>
</evidence>
<dbReference type="EC" id="7.2.2.3" evidence="19"/>
<evidence type="ECO:0000259" key="24">
    <source>
        <dbReference type="SMART" id="SM00831"/>
    </source>
</evidence>
<dbReference type="Proteomes" id="UP000193685">
    <property type="component" value="Unassembled WGS sequence"/>
</dbReference>
<dbReference type="SFLD" id="SFLDS00003">
    <property type="entry name" value="Haloacid_Dehalogenase"/>
    <property type="match status" value="1"/>
</dbReference>
<dbReference type="SUPFAM" id="SSF81660">
    <property type="entry name" value="Metal cation-transporting ATPase, ATP-binding domain N"/>
    <property type="match status" value="1"/>
</dbReference>
<comment type="cofactor">
    <cofactor evidence="1">
        <name>Mg(2+)</name>
        <dbReference type="ChEBI" id="CHEBI:18420"/>
    </cofactor>
</comment>
<dbReference type="InterPro" id="IPR023298">
    <property type="entry name" value="ATPase_P-typ_TM_dom_sf"/>
</dbReference>
<dbReference type="EMBL" id="MCFI01000007">
    <property type="protein sequence ID" value="ORY83651.1"/>
    <property type="molecule type" value="Genomic_DNA"/>
</dbReference>
<dbReference type="GO" id="GO:0005886">
    <property type="term" value="C:plasma membrane"/>
    <property type="evidence" value="ECO:0007669"/>
    <property type="project" value="UniProtKB-SubCell"/>
</dbReference>
<evidence type="ECO:0000256" key="5">
    <source>
        <dbReference type="ARBA" id="ARBA00022538"/>
    </source>
</evidence>